<dbReference type="EMBL" id="LWCA01001788">
    <property type="protein sequence ID" value="OAF64500.1"/>
    <property type="molecule type" value="Genomic_DNA"/>
</dbReference>
<dbReference type="AlphaFoldDB" id="A0A177ARQ2"/>
<dbReference type="OrthoDB" id="10056090at2759"/>
<keyword evidence="2" id="KW-1185">Reference proteome</keyword>
<protein>
    <submittedName>
        <fullName evidence="1">Uncharacterized protein</fullName>
    </submittedName>
</protein>
<evidence type="ECO:0000313" key="1">
    <source>
        <dbReference type="EMBL" id="OAF64500.1"/>
    </source>
</evidence>
<dbReference type="Proteomes" id="UP000078046">
    <property type="component" value="Unassembled WGS sequence"/>
</dbReference>
<proteinExistence type="predicted"/>
<sequence length="398" mass="46774">MTDQIGYNTIILSISPLLEIYRPTNKWCRFFTKCFIRDKPTNRVYTILKLSIYQILKLNTDFGLNNDMRVFLHTYLMSLKYHTVYIHKEMEYFIKNLHGINAECPHPRIFNNLMTKCLSAIEILYEERKNCIMLKIDDNNSNKIIEPENENKLLIYMTIINNLVEYDDWKLQLSAVLQPIPFPIVACTHCLFLRKLSPIVIEIASDVHCSIHQTILPIRKNKKCLLDLYEKYEEMDKDRFENTEIFIHLIGKLLTCCYHRKIPFRSLLCYKDTCIYRAKMGCKIAIDYIGLLLKHNMVDAHNRLLLINVLKTSPNGKKLHSKICSQQMFICRMQSLDTPKYITFSPNSSNEDLINFVNTGRYANVEVLSLAFTNITSEAAYYITKFKKLKVLDLWSTK</sequence>
<gene>
    <name evidence="1" type="ORF">A3Q56_07784</name>
</gene>
<accession>A0A177ARQ2</accession>
<evidence type="ECO:0000313" key="2">
    <source>
        <dbReference type="Proteomes" id="UP000078046"/>
    </source>
</evidence>
<reference evidence="1 2" key="1">
    <citation type="submission" date="2016-04" db="EMBL/GenBank/DDBJ databases">
        <title>The genome of Intoshia linei affirms orthonectids as highly simplified spiralians.</title>
        <authorList>
            <person name="Mikhailov K.V."/>
            <person name="Slusarev G.S."/>
            <person name="Nikitin M.A."/>
            <person name="Logacheva M.D."/>
            <person name="Penin A."/>
            <person name="Aleoshin V."/>
            <person name="Panchin Y.V."/>
        </authorList>
    </citation>
    <scope>NUCLEOTIDE SEQUENCE [LARGE SCALE GENOMIC DNA]</scope>
    <source>
        <strain evidence="1">Intl2013</strain>
        <tissue evidence="1">Whole animal</tissue>
    </source>
</reference>
<feature type="non-terminal residue" evidence="1">
    <location>
        <position position="398"/>
    </location>
</feature>
<name>A0A177ARQ2_9BILA</name>
<organism evidence="1 2">
    <name type="scientific">Intoshia linei</name>
    <dbReference type="NCBI Taxonomy" id="1819745"/>
    <lineage>
        <taxon>Eukaryota</taxon>
        <taxon>Metazoa</taxon>
        <taxon>Spiralia</taxon>
        <taxon>Lophotrochozoa</taxon>
        <taxon>Mesozoa</taxon>
        <taxon>Orthonectida</taxon>
        <taxon>Rhopaluridae</taxon>
        <taxon>Intoshia</taxon>
    </lineage>
</organism>
<comment type="caution">
    <text evidence="1">The sequence shown here is derived from an EMBL/GenBank/DDBJ whole genome shotgun (WGS) entry which is preliminary data.</text>
</comment>